<dbReference type="GO" id="GO:0005634">
    <property type="term" value="C:nucleus"/>
    <property type="evidence" value="ECO:0007669"/>
    <property type="project" value="TreeGrafter"/>
</dbReference>
<proteinExistence type="predicted"/>
<dbReference type="GO" id="GO:0004222">
    <property type="term" value="F:metalloendopeptidase activity"/>
    <property type="evidence" value="ECO:0007669"/>
    <property type="project" value="InterPro"/>
</dbReference>
<evidence type="ECO:0000259" key="1">
    <source>
        <dbReference type="Pfam" id="PF10263"/>
    </source>
</evidence>
<dbReference type="GeneID" id="105263054"/>
<dbReference type="InterPro" id="IPR006640">
    <property type="entry name" value="SprT-like_domain"/>
</dbReference>
<reference evidence="4" key="2">
    <citation type="submission" date="2025-04" db="UniProtKB">
        <authorList>
            <consortium name="RefSeq"/>
        </authorList>
    </citation>
    <scope>IDENTIFICATION</scope>
    <source>
        <strain evidence="4">USDA-PBARC FA_bdor</strain>
        <tissue evidence="4">Whole organism</tissue>
    </source>
</reference>
<dbReference type="GO" id="GO:0003697">
    <property type="term" value="F:single-stranded DNA binding"/>
    <property type="evidence" value="ECO:0007669"/>
    <property type="project" value="InterPro"/>
</dbReference>
<dbReference type="Proteomes" id="UP000694866">
    <property type="component" value="Unplaced"/>
</dbReference>
<feature type="domain" description="SprT-like" evidence="1">
    <location>
        <begin position="46"/>
        <end position="141"/>
    </location>
</feature>
<keyword evidence="3" id="KW-1185">Reference proteome</keyword>
<dbReference type="OrthoDB" id="6359816at2759"/>
<accession>A0A9R1SUF9</accession>
<dbReference type="PANTHER" id="PTHR21220:SF0">
    <property type="entry name" value="DNA-DEPENDENT METALLOPROTEASE SPRTN"/>
    <property type="match status" value="1"/>
</dbReference>
<evidence type="ECO:0000313" key="2">
    <source>
        <dbReference type="EMBL" id="JAG72754.1"/>
    </source>
</evidence>
<gene>
    <name evidence="2" type="primary">C1orf124_1</name>
    <name evidence="4" type="synonym">LOC105263054</name>
    <name evidence="2" type="ORF">g.74136</name>
</gene>
<sequence length="217" mass="24626">MSRKGAKELKVMLFRLDEGGFKGAPIPQGLLPFVGLALGNKPPLSPLVSTLNQEFFDGAVRGYTFVWTKTRKGCFGHTDFLRKIVFIQECLLTRGLCRSVFIRVLLHEMIHAYLDITGCSRLENGKHGPDFKEKVKELNKRLNCDLLDDGDVDWDRLEPASLKKKFECNRCGKKVMRTISRPLSNLIFMPWYDEHDKSCGGSFILTGTEIRPCGLTR</sequence>
<dbReference type="InterPro" id="IPR044245">
    <property type="entry name" value="Spartan"/>
</dbReference>
<accession>A0A0C9QQP7</accession>
<dbReference type="Pfam" id="PF10263">
    <property type="entry name" value="SprT-like"/>
    <property type="match status" value="1"/>
</dbReference>
<dbReference type="EMBL" id="GBYB01002987">
    <property type="protein sequence ID" value="JAG72754.1"/>
    <property type="molecule type" value="Transcribed_RNA"/>
</dbReference>
<dbReference type="PANTHER" id="PTHR21220">
    <property type="entry name" value="DNA-DEPENDENT METALLOPROTEASE SPRTN"/>
    <property type="match status" value="1"/>
</dbReference>
<organism evidence="2">
    <name type="scientific">Fopius arisanus</name>
    <dbReference type="NCBI Taxonomy" id="64838"/>
    <lineage>
        <taxon>Eukaryota</taxon>
        <taxon>Metazoa</taxon>
        <taxon>Ecdysozoa</taxon>
        <taxon>Arthropoda</taxon>
        <taxon>Hexapoda</taxon>
        <taxon>Insecta</taxon>
        <taxon>Pterygota</taxon>
        <taxon>Neoptera</taxon>
        <taxon>Endopterygota</taxon>
        <taxon>Hymenoptera</taxon>
        <taxon>Apocrita</taxon>
        <taxon>Ichneumonoidea</taxon>
        <taxon>Braconidae</taxon>
        <taxon>Opiinae</taxon>
        <taxon>Fopius</taxon>
    </lineage>
</organism>
<dbReference type="KEGG" id="fas:105263054"/>
<evidence type="ECO:0000313" key="3">
    <source>
        <dbReference type="Proteomes" id="UP000694866"/>
    </source>
</evidence>
<dbReference type="RefSeq" id="XP_011297320.1">
    <property type="nucleotide sequence ID" value="XM_011299018.1"/>
</dbReference>
<dbReference type="GO" id="GO:0006974">
    <property type="term" value="P:DNA damage response"/>
    <property type="evidence" value="ECO:0007669"/>
    <property type="project" value="InterPro"/>
</dbReference>
<evidence type="ECO:0000313" key="4">
    <source>
        <dbReference type="RefSeq" id="XP_011297320.1"/>
    </source>
</evidence>
<dbReference type="AlphaFoldDB" id="A0A0C9QQP7"/>
<dbReference type="GO" id="GO:0031593">
    <property type="term" value="F:polyubiquitin modification-dependent protein binding"/>
    <property type="evidence" value="ECO:0007669"/>
    <property type="project" value="TreeGrafter"/>
</dbReference>
<reference evidence="2" key="1">
    <citation type="submission" date="2015-01" db="EMBL/GenBank/DDBJ databases">
        <title>Transcriptome Assembly of Fopius arisanus.</title>
        <authorList>
            <person name="Geib S."/>
        </authorList>
    </citation>
    <scope>NUCLEOTIDE SEQUENCE</scope>
</reference>
<protein>
    <submittedName>
        <fullName evidence="2">C1orf124_1 protein</fullName>
    </submittedName>
    <submittedName>
        <fullName evidence="4">SprT-like domain-containing protein Spartan</fullName>
    </submittedName>
</protein>
<name>A0A0C9QQP7_9HYME</name>